<dbReference type="PANTHER" id="PTHR30126">
    <property type="entry name" value="HTH-TYPE TRANSCRIPTIONAL REGULATOR"/>
    <property type="match status" value="1"/>
</dbReference>
<evidence type="ECO:0000313" key="7">
    <source>
        <dbReference type="Proteomes" id="UP001499988"/>
    </source>
</evidence>
<keyword evidence="4" id="KW-0804">Transcription</keyword>
<dbReference type="Proteomes" id="UP001499988">
    <property type="component" value="Unassembled WGS sequence"/>
</dbReference>
<dbReference type="SUPFAM" id="SSF46785">
    <property type="entry name" value="Winged helix' DNA-binding domain"/>
    <property type="match status" value="1"/>
</dbReference>
<dbReference type="InterPro" id="IPR036388">
    <property type="entry name" value="WH-like_DNA-bd_sf"/>
</dbReference>
<reference evidence="7" key="1">
    <citation type="journal article" date="2019" name="Int. J. Syst. Evol. Microbiol.">
        <title>The Global Catalogue of Microorganisms (GCM) 10K type strain sequencing project: providing services to taxonomists for standard genome sequencing and annotation.</title>
        <authorList>
            <consortium name="The Broad Institute Genomics Platform"/>
            <consortium name="The Broad Institute Genome Sequencing Center for Infectious Disease"/>
            <person name="Wu L."/>
            <person name="Ma J."/>
        </authorList>
    </citation>
    <scope>NUCLEOTIDE SEQUENCE [LARGE SCALE GENOMIC DNA]</scope>
    <source>
        <strain evidence="7">JCM 18401</strain>
    </source>
</reference>
<dbReference type="PANTHER" id="PTHR30126:SF40">
    <property type="entry name" value="HTH-TYPE TRANSCRIPTIONAL REGULATOR GLTR"/>
    <property type="match status" value="1"/>
</dbReference>
<feature type="domain" description="HTH lysR-type" evidence="5">
    <location>
        <begin position="5"/>
        <end position="62"/>
    </location>
</feature>
<dbReference type="Pfam" id="PF00126">
    <property type="entry name" value="HTH_1"/>
    <property type="match status" value="1"/>
</dbReference>
<keyword evidence="2" id="KW-0805">Transcription regulation</keyword>
<dbReference type="EMBL" id="BAABJZ010000066">
    <property type="protein sequence ID" value="GAA4886616.1"/>
    <property type="molecule type" value="Genomic_DNA"/>
</dbReference>
<name>A0ABP9EUM6_9GAMM</name>
<dbReference type="InterPro" id="IPR005119">
    <property type="entry name" value="LysR_subst-bd"/>
</dbReference>
<dbReference type="Pfam" id="PF03466">
    <property type="entry name" value="LysR_substrate"/>
    <property type="match status" value="1"/>
</dbReference>
<evidence type="ECO:0000313" key="6">
    <source>
        <dbReference type="EMBL" id="GAA4886616.1"/>
    </source>
</evidence>
<gene>
    <name evidence="6" type="ORF">GCM10023333_20020</name>
</gene>
<comment type="similarity">
    <text evidence="1">Belongs to the LysR transcriptional regulatory family.</text>
</comment>
<organism evidence="6 7">
    <name type="scientific">Ferrimonas pelagia</name>
    <dbReference type="NCBI Taxonomy" id="1177826"/>
    <lineage>
        <taxon>Bacteria</taxon>
        <taxon>Pseudomonadati</taxon>
        <taxon>Pseudomonadota</taxon>
        <taxon>Gammaproteobacteria</taxon>
        <taxon>Alteromonadales</taxon>
        <taxon>Ferrimonadaceae</taxon>
        <taxon>Ferrimonas</taxon>
    </lineage>
</organism>
<evidence type="ECO:0000256" key="3">
    <source>
        <dbReference type="ARBA" id="ARBA00023125"/>
    </source>
</evidence>
<keyword evidence="3" id="KW-0238">DNA-binding</keyword>
<dbReference type="SUPFAM" id="SSF53850">
    <property type="entry name" value="Periplasmic binding protein-like II"/>
    <property type="match status" value="1"/>
</dbReference>
<keyword evidence="7" id="KW-1185">Reference proteome</keyword>
<accession>A0ABP9EUM6</accession>
<comment type="caution">
    <text evidence="6">The sequence shown here is derived from an EMBL/GenBank/DDBJ whole genome shotgun (WGS) entry which is preliminary data.</text>
</comment>
<dbReference type="Gene3D" id="1.10.10.10">
    <property type="entry name" value="Winged helix-like DNA-binding domain superfamily/Winged helix DNA-binding domain"/>
    <property type="match status" value="1"/>
</dbReference>
<sequence length="305" mass="34234">MPQSLDLIHLKMIHTLAHSATVKDAADKLFISQPALSSRIKEAERRLGTELFIRHGRRLVINSAGKRLLHSAERILKELDRAQYDIGLLSDGGQQVVRLGLPYLAPRDWLAAVYQQLAQRHPQLALEVVPLQGDALNALRQGQIDIALMVSASRRESDDKLHRRWLFADTLQAVVPHTSPQAQLTALSPVDFERITYITNSAIPERDREHALYFIPNQCAPRQVLQVGYLDVILDMVGQGMGISILSQWLLQSKQQERVTWLCKPLTPAPQTLQWDLLHQPKSGTDQIAALIGDLLCQRSATPTE</sequence>
<dbReference type="InterPro" id="IPR000847">
    <property type="entry name" value="LysR_HTH_N"/>
</dbReference>
<dbReference type="Gene3D" id="3.40.190.10">
    <property type="entry name" value="Periplasmic binding protein-like II"/>
    <property type="match status" value="2"/>
</dbReference>
<evidence type="ECO:0000259" key="5">
    <source>
        <dbReference type="PROSITE" id="PS50931"/>
    </source>
</evidence>
<dbReference type="InterPro" id="IPR036390">
    <property type="entry name" value="WH_DNA-bd_sf"/>
</dbReference>
<protein>
    <submittedName>
        <fullName evidence="6">LysR family transcriptional regulator</fullName>
    </submittedName>
</protein>
<dbReference type="PROSITE" id="PS50931">
    <property type="entry name" value="HTH_LYSR"/>
    <property type="match status" value="1"/>
</dbReference>
<proteinExistence type="inferred from homology"/>
<dbReference type="PRINTS" id="PR00039">
    <property type="entry name" value="HTHLYSR"/>
</dbReference>
<evidence type="ECO:0000256" key="2">
    <source>
        <dbReference type="ARBA" id="ARBA00023015"/>
    </source>
</evidence>
<dbReference type="CDD" id="cd05466">
    <property type="entry name" value="PBP2_LTTR_substrate"/>
    <property type="match status" value="1"/>
</dbReference>
<dbReference type="RefSeq" id="WP_345335239.1">
    <property type="nucleotide sequence ID" value="NZ_BAABJZ010000066.1"/>
</dbReference>
<evidence type="ECO:0000256" key="4">
    <source>
        <dbReference type="ARBA" id="ARBA00023163"/>
    </source>
</evidence>
<evidence type="ECO:0000256" key="1">
    <source>
        <dbReference type="ARBA" id="ARBA00009437"/>
    </source>
</evidence>